<dbReference type="OrthoDB" id="4178743at2759"/>
<dbReference type="GO" id="GO:0015087">
    <property type="term" value="F:cobalt ion transmembrane transporter activity"/>
    <property type="evidence" value="ECO:0007669"/>
    <property type="project" value="TreeGrafter"/>
</dbReference>
<proteinExistence type="predicted"/>
<dbReference type="RefSeq" id="XP_002846623.1">
    <property type="nucleotide sequence ID" value="XM_002846577.1"/>
</dbReference>
<dbReference type="GO" id="GO:0000287">
    <property type="term" value="F:magnesium ion binding"/>
    <property type="evidence" value="ECO:0007669"/>
    <property type="project" value="TreeGrafter"/>
</dbReference>
<dbReference type="GO" id="GO:0050897">
    <property type="term" value="F:cobalt ion binding"/>
    <property type="evidence" value="ECO:0007669"/>
    <property type="project" value="TreeGrafter"/>
</dbReference>
<dbReference type="eggNOG" id="ENOG502SMU6">
    <property type="taxonomic scope" value="Eukaryota"/>
</dbReference>
<dbReference type="AlphaFoldDB" id="C5FNC7"/>
<keyword evidence="7" id="KW-1185">Reference proteome</keyword>
<dbReference type="HOGENOM" id="CLU_041307_1_2_1"/>
<accession>C5FNC7</accession>
<gene>
    <name evidence="6" type="ORF">MCYG_04360</name>
</gene>
<keyword evidence="2 5" id="KW-0812">Transmembrane</keyword>
<feature type="transmembrane region" description="Helical" evidence="5">
    <location>
        <begin position="322"/>
        <end position="342"/>
    </location>
</feature>
<keyword evidence="4 5" id="KW-0472">Membrane</keyword>
<keyword evidence="3 5" id="KW-1133">Transmembrane helix</keyword>
<dbReference type="Gene3D" id="1.20.58.340">
    <property type="entry name" value="Magnesium transport protein CorA, transmembrane region"/>
    <property type="match status" value="1"/>
</dbReference>
<dbReference type="Pfam" id="PF01544">
    <property type="entry name" value="CorA"/>
    <property type="match status" value="1"/>
</dbReference>
<feature type="transmembrane region" description="Helical" evidence="5">
    <location>
        <begin position="282"/>
        <end position="302"/>
    </location>
</feature>
<dbReference type="Proteomes" id="UP000002035">
    <property type="component" value="Unassembled WGS sequence"/>
</dbReference>
<evidence type="ECO:0000313" key="6">
    <source>
        <dbReference type="EMBL" id="EEQ31541.1"/>
    </source>
</evidence>
<dbReference type="SUPFAM" id="SSF144083">
    <property type="entry name" value="Magnesium transport protein CorA, transmembrane region"/>
    <property type="match status" value="1"/>
</dbReference>
<reference evidence="7" key="1">
    <citation type="journal article" date="2012" name="MBio">
        <title>Comparative genome analysis of Trichophyton rubrum and related dermatophytes reveals candidate genes involved in infection.</title>
        <authorList>
            <person name="Martinez D.A."/>
            <person name="Oliver B.G."/>
            <person name="Graeser Y."/>
            <person name="Goldberg J.M."/>
            <person name="Li W."/>
            <person name="Martinez-Rossi N.M."/>
            <person name="Monod M."/>
            <person name="Shelest E."/>
            <person name="Barton R.C."/>
            <person name="Birch E."/>
            <person name="Brakhage A.A."/>
            <person name="Chen Z."/>
            <person name="Gurr S.J."/>
            <person name="Heiman D."/>
            <person name="Heitman J."/>
            <person name="Kosti I."/>
            <person name="Rossi A."/>
            <person name="Saif S."/>
            <person name="Samalova M."/>
            <person name="Saunders C.W."/>
            <person name="Shea T."/>
            <person name="Summerbell R.C."/>
            <person name="Xu J."/>
            <person name="Young S."/>
            <person name="Zeng Q."/>
            <person name="Birren B.W."/>
            <person name="Cuomo C.A."/>
            <person name="White T.C."/>
        </authorList>
    </citation>
    <scope>NUCLEOTIDE SEQUENCE [LARGE SCALE GENOMIC DNA]</scope>
    <source>
        <strain evidence="7">ATCC MYA-4605 / CBS 113480</strain>
    </source>
</reference>
<dbReference type="STRING" id="554155.C5FNC7"/>
<name>C5FNC7_ARTOC</name>
<dbReference type="VEuPathDB" id="FungiDB:MCYG_04360"/>
<dbReference type="InterPro" id="IPR002523">
    <property type="entry name" value="MgTranspt_CorA/ZnTranspt_ZntB"/>
</dbReference>
<dbReference type="OMA" id="WSCFKIK"/>
<dbReference type="PANTHER" id="PTHR46494:SF1">
    <property type="entry name" value="CORA FAMILY METAL ION TRANSPORTER (EUROFUNG)"/>
    <property type="match status" value="1"/>
</dbReference>
<evidence type="ECO:0000256" key="5">
    <source>
        <dbReference type="SAM" id="Phobius"/>
    </source>
</evidence>
<evidence type="ECO:0000256" key="4">
    <source>
        <dbReference type="ARBA" id="ARBA00023136"/>
    </source>
</evidence>
<dbReference type="InterPro" id="IPR045863">
    <property type="entry name" value="CorA_TM1_TM2"/>
</dbReference>
<dbReference type="GeneID" id="9226030"/>
<sequence length="362" mass="41455">MAASDWKCDSGALELLDVTDEDENGIWLRKQIPLHEVLFQENYRARLMQGYFTGYSGQLHIHSWLCFKIKNIVGTPGSLEYNYSWMQITIFIRWNLKTRQHLVCLLGFPEDMGKSFLSLLPPAEARNPYTIYSIFMREVLKLYDVSIWSLRDVVRKIEKSRDSPASATAGFNFPQLHDLARHIIHSTETLDVAIQAVQRTISEHSRSQNSFRSDSGSSLATALRYFECEQQELLSIQDELHALKMRSCSLNARLQNEINLAFNLISQFHGNNAQADSSVMKVIAIVSLIYLPGMFVSSIFGMNFFSAPQGHVLTITVSDDFWLYWSITMPLTVATLLIWAAWHHRQFIIDLLVQKSGQSDNH</sequence>
<protein>
    <submittedName>
        <fullName evidence="6">Uncharacterized protein</fullName>
    </submittedName>
</protein>
<dbReference type="GO" id="GO:0005886">
    <property type="term" value="C:plasma membrane"/>
    <property type="evidence" value="ECO:0007669"/>
    <property type="project" value="UniProtKB-SubCell"/>
</dbReference>
<evidence type="ECO:0000256" key="3">
    <source>
        <dbReference type="ARBA" id="ARBA00022989"/>
    </source>
</evidence>
<dbReference type="PANTHER" id="PTHR46494">
    <property type="entry name" value="CORA FAMILY METAL ION TRANSPORTER (EUROFUNG)"/>
    <property type="match status" value="1"/>
</dbReference>
<evidence type="ECO:0000256" key="1">
    <source>
        <dbReference type="ARBA" id="ARBA00004651"/>
    </source>
</evidence>
<comment type="subcellular location">
    <subcellularLocation>
        <location evidence="1">Cell membrane</location>
        <topology evidence="1">Multi-pass membrane protein</topology>
    </subcellularLocation>
</comment>
<dbReference type="EMBL" id="DS995704">
    <property type="protein sequence ID" value="EEQ31541.1"/>
    <property type="molecule type" value="Genomic_DNA"/>
</dbReference>
<evidence type="ECO:0000313" key="7">
    <source>
        <dbReference type="Proteomes" id="UP000002035"/>
    </source>
</evidence>
<organism evidence="6 7">
    <name type="scientific">Arthroderma otae (strain ATCC MYA-4605 / CBS 113480)</name>
    <name type="common">Microsporum canis</name>
    <dbReference type="NCBI Taxonomy" id="554155"/>
    <lineage>
        <taxon>Eukaryota</taxon>
        <taxon>Fungi</taxon>
        <taxon>Dikarya</taxon>
        <taxon>Ascomycota</taxon>
        <taxon>Pezizomycotina</taxon>
        <taxon>Eurotiomycetes</taxon>
        <taxon>Eurotiomycetidae</taxon>
        <taxon>Onygenales</taxon>
        <taxon>Arthrodermataceae</taxon>
        <taxon>Microsporum</taxon>
    </lineage>
</organism>
<dbReference type="GO" id="GO:0015095">
    <property type="term" value="F:magnesium ion transmembrane transporter activity"/>
    <property type="evidence" value="ECO:0007669"/>
    <property type="project" value="TreeGrafter"/>
</dbReference>
<evidence type="ECO:0000256" key="2">
    <source>
        <dbReference type="ARBA" id="ARBA00022692"/>
    </source>
</evidence>